<sequence length="182" mass="18807">MAAERPFHCATAAAAGEAPQLVNNAGHGVRAPFAETTPEQFDQLVDVHLKDAYFLTQALLPLIADGGRIVNISSGLARFALPGYSAYAAMKGAIEVLTRYLAKELGARGIAVNTVAPGAIETAFGGGAVRDNAELNAYVAANTALGRVGVPDDIGGMIASLLSPANRWVNAQRIEASGGMFL</sequence>
<organism evidence="2 3">
    <name type="scientific">Luteimonas salinilitoris</name>
    <dbReference type="NCBI Taxonomy" id="3237697"/>
    <lineage>
        <taxon>Bacteria</taxon>
        <taxon>Pseudomonadati</taxon>
        <taxon>Pseudomonadota</taxon>
        <taxon>Gammaproteobacteria</taxon>
        <taxon>Lysobacterales</taxon>
        <taxon>Lysobacteraceae</taxon>
        <taxon>Luteimonas</taxon>
    </lineage>
</organism>
<evidence type="ECO:0000313" key="3">
    <source>
        <dbReference type="Proteomes" id="UP001566331"/>
    </source>
</evidence>
<dbReference type="EC" id="1.1.1.-" evidence="2"/>
<evidence type="ECO:0000313" key="2">
    <source>
        <dbReference type="EMBL" id="MEZ0474780.1"/>
    </source>
</evidence>
<dbReference type="SUPFAM" id="SSF51735">
    <property type="entry name" value="NAD(P)-binding Rossmann-fold domains"/>
    <property type="match status" value="1"/>
</dbReference>
<dbReference type="PANTHER" id="PTHR42760:SF53">
    <property type="entry name" value="BLR4183 PROTEIN"/>
    <property type="match status" value="1"/>
</dbReference>
<proteinExistence type="inferred from homology"/>
<dbReference type="Proteomes" id="UP001566331">
    <property type="component" value="Unassembled WGS sequence"/>
</dbReference>
<name>A0ABV4HPV9_9GAMM</name>
<comment type="caution">
    <text evidence="2">The sequence shown here is derived from an EMBL/GenBank/DDBJ whole genome shotgun (WGS) entry which is preliminary data.</text>
</comment>
<dbReference type="Gene3D" id="3.40.50.720">
    <property type="entry name" value="NAD(P)-binding Rossmann-like Domain"/>
    <property type="match status" value="1"/>
</dbReference>
<dbReference type="GO" id="GO:0016491">
    <property type="term" value="F:oxidoreductase activity"/>
    <property type="evidence" value="ECO:0007669"/>
    <property type="project" value="UniProtKB-KW"/>
</dbReference>
<reference evidence="2 3" key="1">
    <citation type="submission" date="2024-07" db="EMBL/GenBank/DDBJ databases">
        <title>Luteimonas salilacus sp. nov., isolated from the shore soil of Salt Lake in Tibet of China.</title>
        <authorList>
            <person name="Zhang X."/>
            <person name="Li A."/>
        </authorList>
    </citation>
    <scope>NUCLEOTIDE SEQUENCE [LARGE SCALE GENOMIC DNA]</scope>
    <source>
        <strain evidence="2 3">B3-2-R+30</strain>
    </source>
</reference>
<gene>
    <name evidence="2" type="ORF">AB6713_09125</name>
</gene>
<dbReference type="PRINTS" id="PR00081">
    <property type="entry name" value="GDHRDH"/>
</dbReference>
<dbReference type="PRINTS" id="PR00080">
    <property type="entry name" value="SDRFAMILY"/>
</dbReference>
<dbReference type="InterPro" id="IPR002347">
    <property type="entry name" value="SDR_fam"/>
</dbReference>
<dbReference type="PANTHER" id="PTHR42760">
    <property type="entry name" value="SHORT-CHAIN DEHYDROGENASES/REDUCTASES FAMILY MEMBER"/>
    <property type="match status" value="1"/>
</dbReference>
<protein>
    <submittedName>
        <fullName evidence="2">SDR family NAD(P)-dependent oxidoreductase</fullName>
        <ecNumber evidence="2">1.1.1.-</ecNumber>
    </submittedName>
</protein>
<dbReference type="EMBL" id="JBFWIC010000010">
    <property type="protein sequence ID" value="MEZ0474780.1"/>
    <property type="molecule type" value="Genomic_DNA"/>
</dbReference>
<keyword evidence="3" id="KW-1185">Reference proteome</keyword>
<comment type="similarity">
    <text evidence="1">Belongs to the short-chain dehydrogenases/reductases (SDR) family.</text>
</comment>
<dbReference type="Pfam" id="PF13561">
    <property type="entry name" value="adh_short_C2"/>
    <property type="match status" value="1"/>
</dbReference>
<dbReference type="RefSeq" id="WP_370564535.1">
    <property type="nucleotide sequence ID" value="NZ_JBFWIB010000008.1"/>
</dbReference>
<dbReference type="InterPro" id="IPR036291">
    <property type="entry name" value="NAD(P)-bd_dom_sf"/>
</dbReference>
<evidence type="ECO:0000256" key="1">
    <source>
        <dbReference type="ARBA" id="ARBA00006484"/>
    </source>
</evidence>
<accession>A0ABV4HPV9</accession>
<keyword evidence="2" id="KW-0560">Oxidoreductase</keyword>